<reference evidence="3 4" key="1">
    <citation type="journal article" date="2018" name="PLoS Genet.">
        <title>Population sequencing reveals clonal diversity and ancestral inbreeding in the grapevine cultivar Chardonnay.</title>
        <authorList>
            <person name="Roach M.J."/>
            <person name="Johnson D.L."/>
            <person name="Bohlmann J."/>
            <person name="van Vuuren H.J."/>
            <person name="Jones S.J."/>
            <person name="Pretorius I.S."/>
            <person name="Schmidt S.A."/>
            <person name="Borneman A.R."/>
        </authorList>
    </citation>
    <scope>NUCLEOTIDE SEQUENCE [LARGE SCALE GENOMIC DNA]</scope>
    <source>
        <strain evidence="4">cv. Chardonnay</strain>
        <tissue evidence="3">Leaf</tissue>
    </source>
</reference>
<protein>
    <submittedName>
        <fullName evidence="3">Uncharacterized protein</fullName>
    </submittedName>
</protein>
<comment type="caution">
    <text evidence="3">The sequence shown here is derived from an EMBL/GenBank/DDBJ whole genome shotgun (WGS) entry which is preliminary data.</text>
</comment>
<feature type="transmembrane region" description="Helical" evidence="2">
    <location>
        <begin position="26"/>
        <end position="45"/>
    </location>
</feature>
<feature type="compositionally biased region" description="Pro residues" evidence="1">
    <location>
        <begin position="107"/>
        <end position="117"/>
    </location>
</feature>
<evidence type="ECO:0000313" key="4">
    <source>
        <dbReference type="Proteomes" id="UP000288805"/>
    </source>
</evidence>
<keyword evidence="2" id="KW-0812">Transmembrane</keyword>
<proteinExistence type="predicted"/>
<feature type="region of interest" description="Disordered" evidence="1">
    <location>
        <begin position="47"/>
        <end position="117"/>
    </location>
</feature>
<evidence type="ECO:0000313" key="3">
    <source>
        <dbReference type="EMBL" id="RVW88415.1"/>
    </source>
</evidence>
<evidence type="ECO:0000256" key="2">
    <source>
        <dbReference type="SAM" id="Phobius"/>
    </source>
</evidence>
<evidence type="ECO:0000256" key="1">
    <source>
        <dbReference type="SAM" id="MobiDB-lite"/>
    </source>
</evidence>
<feature type="compositionally biased region" description="Low complexity" evidence="1">
    <location>
        <begin position="97"/>
        <end position="106"/>
    </location>
</feature>
<keyword evidence="2" id="KW-0472">Membrane</keyword>
<dbReference type="EMBL" id="QGNW01000173">
    <property type="protein sequence ID" value="RVW88415.1"/>
    <property type="molecule type" value="Genomic_DNA"/>
</dbReference>
<name>A0A438HVD6_VITVI</name>
<sequence length="117" mass="12288">MQNSHQPPFPISGTTTAALTKDNRSFYLIIATSFVSLLFILSLSATSPPVPSAPATDPYLFPTSHHRHPSSSTPTHLIPLPLLPHLPTSSPAPPATPIRSSASSSPPTTPKSLPPPP</sequence>
<accession>A0A438HVD6</accession>
<dbReference type="Proteomes" id="UP000288805">
    <property type="component" value="Unassembled WGS sequence"/>
</dbReference>
<keyword evidence="2" id="KW-1133">Transmembrane helix</keyword>
<organism evidence="3 4">
    <name type="scientific">Vitis vinifera</name>
    <name type="common">Grape</name>
    <dbReference type="NCBI Taxonomy" id="29760"/>
    <lineage>
        <taxon>Eukaryota</taxon>
        <taxon>Viridiplantae</taxon>
        <taxon>Streptophyta</taxon>
        <taxon>Embryophyta</taxon>
        <taxon>Tracheophyta</taxon>
        <taxon>Spermatophyta</taxon>
        <taxon>Magnoliopsida</taxon>
        <taxon>eudicotyledons</taxon>
        <taxon>Gunneridae</taxon>
        <taxon>Pentapetalae</taxon>
        <taxon>rosids</taxon>
        <taxon>Vitales</taxon>
        <taxon>Vitaceae</taxon>
        <taxon>Viteae</taxon>
        <taxon>Vitis</taxon>
    </lineage>
</organism>
<gene>
    <name evidence="3" type="ORF">CK203_043921</name>
</gene>
<feature type="compositionally biased region" description="Low complexity" evidence="1">
    <location>
        <begin position="70"/>
        <end position="89"/>
    </location>
</feature>
<dbReference type="AlphaFoldDB" id="A0A438HVD6"/>